<keyword evidence="2" id="KW-1185">Reference proteome</keyword>
<dbReference type="InterPro" id="IPR039498">
    <property type="entry name" value="NTP_transf_5"/>
</dbReference>
<dbReference type="Proteomes" id="UP000238882">
    <property type="component" value="Unassembled WGS sequence"/>
</dbReference>
<name>A0A2S7WNQ2_9FLAO</name>
<dbReference type="EMBL" id="MSCN01000001">
    <property type="protein sequence ID" value="PQJ79237.1"/>
    <property type="molecule type" value="Genomic_DNA"/>
</dbReference>
<evidence type="ECO:0000313" key="2">
    <source>
        <dbReference type="Proteomes" id="UP000238882"/>
    </source>
</evidence>
<evidence type="ECO:0008006" key="3">
    <source>
        <dbReference type="Google" id="ProtNLM"/>
    </source>
</evidence>
<protein>
    <recommendedName>
        <fullName evidence="3">Nucleotidyltransferase</fullName>
    </recommendedName>
</protein>
<dbReference type="Pfam" id="PF14907">
    <property type="entry name" value="NTP_transf_5"/>
    <property type="match status" value="1"/>
</dbReference>
<sequence>MTYKEILFFIGKSLTINHENHNRVLVEEELKSNKIDWDAVVKVSTSHYVFPALYCNLKKADFLHYLPDDLVEYMKRITDLNRERNQQIIEQAKEINDLLLENHITPIFLKGTGNLLEDLYDDITERMVGDIDFLVSEENLYKANKTLLNAGYYTTSKKNKGHRHLPRLIKRNRIGAVEIHKEIIKKKYSNHFNFNSVYHSIKNKKGARFLSNKDKLKLVVLSYQINDFGYYYKNINLKQGYDIFLISIKNKELISQEFTLYKYFNSYMGLCSIVFNTKQIRYKKNKHVNSYIKIGLNRIGKKNRFLKFIKNWQSRTNLLYKSFYNQESRNLLFSKIFNLIWIKNKLGFKPNL</sequence>
<accession>A0A2S7WNQ2</accession>
<proteinExistence type="predicted"/>
<dbReference type="AlphaFoldDB" id="A0A2S7WNQ2"/>
<reference evidence="1 2" key="1">
    <citation type="submission" date="2016-12" db="EMBL/GenBank/DDBJ databases">
        <title>Trade-off between light-utilization and light-protection in marine flavobacteria.</title>
        <authorList>
            <person name="Kumagai Y."/>
            <person name="Yoshizawa S."/>
            <person name="Kogure K."/>
            <person name="Iwasaki W."/>
        </authorList>
    </citation>
    <scope>NUCLEOTIDE SEQUENCE [LARGE SCALE GENOMIC DNA]</scope>
    <source>
        <strain evidence="1 2">NBRC 108759</strain>
    </source>
</reference>
<organism evidence="1 2">
    <name type="scientific">Polaribacter porphyrae</name>
    <dbReference type="NCBI Taxonomy" id="1137780"/>
    <lineage>
        <taxon>Bacteria</taxon>
        <taxon>Pseudomonadati</taxon>
        <taxon>Bacteroidota</taxon>
        <taxon>Flavobacteriia</taxon>
        <taxon>Flavobacteriales</taxon>
        <taxon>Flavobacteriaceae</taxon>
    </lineage>
</organism>
<evidence type="ECO:0000313" key="1">
    <source>
        <dbReference type="EMBL" id="PQJ79237.1"/>
    </source>
</evidence>
<comment type="caution">
    <text evidence="1">The sequence shown here is derived from an EMBL/GenBank/DDBJ whole genome shotgun (WGS) entry which is preliminary data.</text>
</comment>
<gene>
    <name evidence="1" type="ORF">BTO18_08655</name>
</gene>